<keyword evidence="3" id="KW-1185">Reference proteome</keyword>
<keyword evidence="1" id="KW-0732">Signal</keyword>
<proteinExistence type="predicted"/>
<sequence length="91" mass="9351">MQFTTLLFSAFVTLAVAQIGEPGNNPRCHAGVDCCYGGHDGGLAGCEGQVYVDNCAQPNYRAAMCFNHGVTAAQCDADCCSISGKVGIGCP</sequence>
<comment type="caution">
    <text evidence="2">The sequence shown here is derived from an EMBL/GenBank/DDBJ whole genome shotgun (WGS) entry which is preliminary data.</text>
</comment>
<organism evidence="2 3">
    <name type="scientific">Oculimacula yallundae</name>
    <dbReference type="NCBI Taxonomy" id="86028"/>
    <lineage>
        <taxon>Eukaryota</taxon>
        <taxon>Fungi</taxon>
        <taxon>Dikarya</taxon>
        <taxon>Ascomycota</taxon>
        <taxon>Pezizomycotina</taxon>
        <taxon>Leotiomycetes</taxon>
        <taxon>Helotiales</taxon>
        <taxon>Ploettnerulaceae</taxon>
        <taxon>Oculimacula</taxon>
    </lineage>
</organism>
<accession>A0ABR4C7A0</accession>
<evidence type="ECO:0000313" key="2">
    <source>
        <dbReference type="EMBL" id="KAL2065191.1"/>
    </source>
</evidence>
<feature type="chain" id="PRO_5045359703" evidence="1">
    <location>
        <begin position="18"/>
        <end position="91"/>
    </location>
</feature>
<gene>
    <name evidence="2" type="ORF">VTL71DRAFT_2860</name>
</gene>
<protein>
    <submittedName>
        <fullName evidence="2">Uncharacterized protein</fullName>
    </submittedName>
</protein>
<dbReference type="EMBL" id="JAZHXI010000012">
    <property type="protein sequence ID" value="KAL2065191.1"/>
    <property type="molecule type" value="Genomic_DNA"/>
</dbReference>
<evidence type="ECO:0000313" key="3">
    <source>
        <dbReference type="Proteomes" id="UP001595075"/>
    </source>
</evidence>
<evidence type="ECO:0000256" key="1">
    <source>
        <dbReference type="SAM" id="SignalP"/>
    </source>
</evidence>
<name>A0ABR4C7A0_9HELO</name>
<reference evidence="2 3" key="1">
    <citation type="journal article" date="2024" name="Commun. Biol.">
        <title>Comparative genomic analysis of thermophilic fungi reveals convergent evolutionary adaptations and gene losses.</title>
        <authorList>
            <person name="Steindorff A.S."/>
            <person name="Aguilar-Pontes M.V."/>
            <person name="Robinson A.J."/>
            <person name="Andreopoulos B."/>
            <person name="LaButti K."/>
            <person name="Kuo A."/>
            <person name="Mondo S."/>
            <person name="Riley R."/>
            <person name="Otillar R."/>
            <person name="Haridas S."/>
            <person name="Lipzen A."/>
            <person name="Grimwood J."/>
            <person name="Schmutz J."/>
            <person name="Clum A."/>
            <person name="Reid I.D."/>
            <person name="Moisan M.C."/>
            <person name="Butler G."/>
            <person name="Nguyen T.T.M."/>
            <person name="Dewar K."/>
            <person name="Conant G."/>
            <person name="Drula E."/>
            <person name="Henrissat B."/>
            <person name="Hansel C."/>
            <person name="Singer S."/>
            <person name="Hutchinson M.I."/>
            <person name="de Vries R.P."/>
            <person name="Natvig D.O."/>
            <person name="Powell A.J."/>
            <person name="Tsang A."/>
            <person name="Grigoriev I.V."/>
        </authorList>
    </citation>
    <scope>NUCLEOTIDE SEQUENCE [LARGE SCALE GENOMIC DNA]</scope>
    <source>
        <strain evidence="2 3">CBS 494.80</strain>
    </source>
</reference>
<feature type="signal peptide" evidence="1">
    <location>
        <begin position="1"/>
        <end position="17"/>
    </location>
</feature>
<dbReference type="Proteomes" id="UP001595075">
    <property type="component" value="Unassembled WGS sequence"/>
</dbReference>